<dbReference type="AlphaFoldDB" id="Q239F1"/>
<dbReference type="EMBL" id="GG662738">
    <property type="protein sequence ID" value="EAR93019.1"/>
    <property type="molecule type" value="Genomic_DNA"/>
</dbReference>
<protein>
    <submittedName>
        <fullName evidence="2">Uncharacterized protein</fullName>
    </submittedName>
</protein>
<dbReference type="Proteomes" id="UP000009168">
    <property type="component" value="Unassembled WGS sequence"/>
</dbReference>
<evidence type="ECO:0000313" key="3">
    <source>
        <dbReference type="Proteomes" id="UP000009168"/>
    </source>
</evidence>
<accession>Q239F1</accession>
<dbReference type="InParanoid" id="Q239F1"/>
<dbReference type="InterPro" id="IPR028008">
    <property type="entry name" value="DUF4441"/>
</dbReference>
<dbReference type="HOGENOM" id="CLU_540268_0_0_1"/>
<sequence>MFSGYKNNQVPNMINDEICEDYLFQYSETGDQVYNNESCSENRLEKYEQFNDYNNDSNILMFQDDNLNTNKDFNYEVQKDYNDYYTQQLQNQPLYNPAEQYQYNEAYEENNYVNYQNFQNQNYAPKNISQQQHNNSYSNKKYSQNQQQQQQQNDRFTMALKYNQKPYQVAYFNQGYQEEPTMINNQIKIDQNRIQSNQDQKIIYSSNNIRNIQDNYKEKEIQQNLIPKEEVQQQDSEANLSNFYNYNQQQQQPLFKAEQAFEQVIQQSSSIPASVNYYQIYQDYYNKQNLQSSQGAEQNIQSKINNPQVKSEEDEILSQVSTLPNSSNNKEQYQENEQEEENGEKNMQNESDSFYSSPDLEAKKILIRNSNKKNVVKNIMSAFKNFILEPLHHNYNLKDLDVVLEMYNQTKKGIDDMSEMQAKFKRYITSKNFNHYTVKLLIQHQNYSNVFKYFLSGPIEEWITASKVADVNSHKIMIEFLKECFDDIRLIDLLKRHEKKRAHFQ</sequence>
<feature type="compositionally biased region" description="Low complexity" evidence="1">
    <location>
        <begin position="134"/>
        <end position="152"/>
    </location>
</feature>
<gene>
    <name evidence="2" type="ORF">TTHERM_00448630</name>
</gene>
<feature type="region of interest" description="Disordered" evidence="1">
    <location>
        <begin position="305"/>
        <end position="355"/>
    </location>
</feature>
<dbReference type="GeneID" id="7824539"/>
<organism evidence="2 3">
    <name type="scientific">Tetrahymena thermophila (strain SB210)</name>
    <dbReference type="NCBI Taxonomy" id="312017"/>
    <lineage>
        <taxon>Eukaryota</taxon>
        <taxon>Sar</taxon>
        <taxon>Alveolata</taxon>
        <taxon>Ciliophora</taxon>
        <taxon>Intramacronucleata</taxon>
        <taxon>Oligohymenophorea</taxon>
        <taxon>Hymenostomatida</taxon>
        <taxon>Tetrahymenina</taxon>
        <taxon>Tetrahymenidae</taxon>
        <taxon>Tetrahymena</taxon>
    </lineage>
</organism>
<reference evidence="3" key="1">
    <citation type="journal article" date="2006" name="PLoS Biol.">
        <title>Macronuclear genome sequence of the ciliate Tetrahymena thermophila, a model eukaryote.</title>
        <authorList>
            <person name="Eisen J.A."/>
            <person name="Coyne R.S."/>
            <person name="Wu M."/>
            <person name="Wu D."/>
            <person name="Thiagarajan M."/>
            <person name="Wortman J.R."/>
            <person name="Badger J.H."/>
            <person name="Ren Q."/>
            <person name="Amedeo P."/>
            <person name="Jones K.M."/>
            <person name="Tallon L.J."/>
            <person name="Delcher A.L."/>
            <person name="Salzberg S.L."/>
            <person name="Silva J.C."/>
            <person name="Haas B.J."/>
            <person name="Majoros W.H."/>
            <person name="Farzad M."/>
            <person name="Carlton J.M."/>
            <person name="Smith R.K. Jr."/>
            <person name="Garg J."/>
            <person name="Pearlman R.E."/>
            <person name="Karrer K.M."/>
            <person name="Sun L."/>
            <person name="Manning G."/>
            <person name="Elde N.C."/>
            <person name="Turkewitz A.P."/>
            <person name="Asai D.J."/>
            <person name="Wilkes D.E."/>
            <person name="Wang Y."/>
            <person name="Cai H."/>
            <person name="Collins K."/>
            <person name="Stewart B.A."/>
            <person name="Lee S.R."/>
            <person name="Wilamowska K."/>
            <person name="Weinberg Z."/>
            <person name="Ruzzo W.L."/>
            <person name="Wloga D."/>
            <person name="Gaertig J."/>
            <person name="Frankel J."/>
            <person name="Tsao C.-C."/>
            <person name="Gorovsky M.A."/>
            <person name="Keeling P.J."/>
            <person name="Waller R.F."/>
            <person name="Patron N.J."/>
            <person name="Cherry J.M."/>
            <person name="Stover N.A."/>
            <person name="Krieger C.J."/>
            <person name="del Toro C."/>
            <person name="Ryder H.F."/>
            <person name="Williamson S.C."/>
            <person name="Barbeau R.A."/>
            <person name="Hamilton E.P."/>
            <person name="Orias E."/>
        </authorList>
    </citation>
    <scope>NUCLEOTIDE SEQUENCE [LARGE SCALE GENOMIC DNA]</scope>
    <source>
        <strain evidence="3">SB210</strain>
    </source>
</reference>
<dbReference type="RefSeq" id="XP_001013264.1">
    <property type="nucleotide sequence ID" value="XM_001013264.1"/>
</dbReference>
<proteinExistence type="predicted"/>
<dbReference type="Pfam" id="PF14536">
    <property type="entry name" value="DUF4441"/>
    <property type="match status" value="1"/>
</dbReference>
<name>Q239F1_TETTS</name>
<feature type="region of interest" description="Disordered" evidence="1">
    <location>
        <begin position="130"/>
        <end position="152"/>
    </location>
</feature>
<dbReference type="KEGG" id="tet:TTHERM_00448630"/>
<keyword evidence="3" id="KW-1185">Reference proteome</keyword>
<evidence type="ECO:0000313" key="2">
    <source>
        <dbReference type="EMBL" id="EAR93019.1"/>
    </source>
</evidence>
<evidence type="ECO:0000256" key="1">
    <source>
        <dbReference type="SAM" id="MobiDB-lite"/>
    </source>
</evidence>